<keyword evidence="2" id="KW-0614">Plasmid</keyword>
<protein>
    <submittedName>
        <fullName evidence="2">Uncharacterized protein</fullName>
    </submittedName>
</protein>
<evidence type="ECO:0000313" key="3">
    <source>
        <dbReference type="Proteomes" id="UP000253606"/>
    </source>
</evidence>
<dbReference type="EMBL" id="CP030843">
    <property type="protein sequence ID" value="AXC16215.1"/>
    <property type="molecule type" value="Genomic_DNA"/>
</dbReference>
<accession>A0A2Z5GC79</accession>
<sequence length="57" mass="6281">MKQLLSLAAAVALWAPVFVNAQQTNSTEAVVRAANDFLATLSAEQKQKLMYAFVRVR</sequence>
<name>A0A2Z5GC79_9BACT</name>
<keyword evidence="1" id="KW-0732">Signal</keyword>
<dbReference type="Proteomes" id="UP000253606">
    <property type="component" value="Plasmid pACPOL4"/>
</dbReference>
<reference evidence="2 3" key="1">
    <citation type="journal article" date="2018" name="Front. Microbiol.">
        <title>Hydrolytic Capabilities as a Key to Environmental Success: Chitinolytic and Cellulolytic Acidobacteria From Acidic Sub-arctic Soils and Boreal Peatlands.</title>
        <authorList>
            <person name="Belova S.E."/>
            <person name="Ravin N.V."/>
            <person name="Pankratov T.A."/>
            <person name="Rakitin A.L."/>
            <person name="Ivanova A.A."/>
            <person name="Beletsky A.V."/>
            <person name="Mardanov A.V."/>
            <person name="Sinninghe Damste J.S."/>
            <person name="Dedysh S.N."/>
        </authorList>
    </citation>
    <scope>NUCLEOTIDE SEQUENCE [LARGE SCALE GENOMIC DNA]</scope>
    <source>
        <strain evidence="2 3">SBC82</strain>
        <plasmid evidence="3">pacpol4</plasmid>
    </source>
</reference>
<feature type="signal peptide" evidence="1">
    <location>
        <begin position="1"/>
        <end position="21"/>
    </location>
</feature>
<dbReference type="RefSeq" id="WP_150133224.1">
    <property type="nucleotide sequence ID" value="NZ_CP030843.1"/>
</dbReference>
<keyword evidence="3" id="KW-1185">Reference proteome</keyword>
<proteinExistence type="predicted"/>
<organism evidence="2 3">
    <name type="scientific">Acidisarcina polymorpha</name>
    <dbReference type="NCBI Taxonomy" id="2211140"/>
    <lineage>
        <taxon>Bacteria</taxon>
        <taxon>Pseudomonadati</taxon>
        <taxon>Acidobacteriota</taxon>
        <taxon>Terriglobia</taxon>
        <taxon>Terriglobales</taxon>
        <taxon>Acidobacteriaceae</taxon>
        <taxon>Acidisarcina</taxon>
    </lineage>
</organism>
<feature type="chain" id="PRO_5016401036" evidence="1">
    <location>
        <begin position="22"/>
        <end position="57"/>
    </location>
</feature>
<evidence type="ECO:0000256" key="1">
    <source>
        <dbReference type="SAM" id="SignalP"/>
    </source>
</evidence>
<dbReference type="KEGG" id="abas:ACPOL_7013"/>
<geneLocation type="plasmid" evidence="3">
    <name>pacpol4</name>
</geneLocation>
<dbReference type="AlphaFoldDB" id="A0A2Z5GC79"/>
<gene>
    <name evidence="2" type="ORF">ACPOL_7013</name>
</gene>
<evidence type="ECO:0000313" key="2">
    <source>
        <dbReference type="EMBL" id="AXC16215.1"/>
    </source>
</evidence>